<dbReference type="EMBL" id="JAHESE010000004">
    <property type="protein sequence ID" value="MBT1707952.1"/>
    <property type="molecule type" value="Genomic_DNA"/>
</dbReference>
<dbReference type="InterPro" id="IPR005625">
    <property type="entry name" value="PepSY-ass_TM"/>
</dbReference>
<feature type="transmembrane region" description="Helical" evidence="1">
    <location>
        <begin position="284"/>
        <end position="304"/>
    </location>
</feature>
<keyword evidence="1" id="KW-1133">Transmembrane helix</keyword>
<reference evidence="2 3" key="1">
    <citation type="submission" date="2021-05" db="EMBL/GenBank/DDBJ databases">
        <title>A Polyphasic approach of four new species of the genus Ohtaekwangia: Ohtaekwangia histidinii sp. nov., Ohtaekwangia cretensis sp. nov., Ohtaekwangia indiensis sp. nov., Ohtaekwangia reichenbachii sp. nov. from diverse environment.</title>
        <authorList>
            <person name="Octaviana S."/>
        </authorList>
    </citation>
    <scope>NUCLEOTIDE SEQUENCE [LARGE SCALE GENOMIC DNA]</scope>
    <source>
        <strain evidence="2 3">PWU5</strain>
    </source>
</reference>
<dbReference type="AlphaFoldDB" id="A0AAP2GUT4"/>
<proteinExistence type="predicted"/>
<feature type="transmembrane region" description="Helical" evidence="1">
    <location>
        <begin position="240"/>
        <end position="263"/>
    </location>
</feature>
<evidence type="ECO:0000313" key="3">
    <source>
        <dbReference type="Proteomes" id="UP001319080"/>
    </source>
</evidence>
<dbReference type="RefSeq" id="WP_254083543.1">
    <property type="nucleotide sequence ID" value="NZ_JAHESE010000004.1"/>
</dbReference>
<dbReference type="Pfam" id="PF03929">
    <property type="entry name" value="PepSY_TM"/>
    <property type="match status" value="1"/>
</dbReference>
<evidence type="ECO:0000256" key="1">
    <source>
        <dbReference type="SAM" id="Phobius"/>
    </source>
</evidence>
<keyword evidence="3" id="KW-1185">Reference proteome</keyword>
<keyword evidence="1" id="KW-0472">Membrane</keyword>
<organism evidence="2 3">
    <name type="scientific">Dawidia cretensis</name>
    <dbReference type="NCBI Taxonomy" id="2782350"/>
    <lineage>
        <taxon>Bacteria</taxon>
        <taxon>Pseudomonadati</taxon>
        <taxon>Bacteroidota</taxon>
        <taxon>Cytophagia</taxon>
        <taxon>Cytophagales</taxon>
        <taxon>Chryseotaleaceae</taxon>
        <taxon>Dawidia</taxon>
    </lineage>
</organism>
<protein>
    <submittedName>
        <fullName evidence="2">PepSY domain-containing protein</fullName>
    </submittedName>
</protein>
<dbReference type="Proteomes" id="UP001319080">
    <property type="component" value="Unassembled WGS sequence"/>
</dbReference>
<sequence length="530" mass="59993">MENKSMAAFQQADAAPNTSGASATAGNLTATLRRKIYTWHRTIGLVTIIPVIFWCLSGLMHPFLSHWFKPTIAREFMPPKVLEKTQITLSLQEVLTKNKVADFKNFRIIAFNGQTFYQVKGIDGYLRYFHAATGELLQDGDKKYAEFMARYFLDDQTSAATSITVQKQFDQQYKYVNRYLPVWKVSFDRPDGMDVYVETASGRLGTFNTTSRKAFLWVFDNFHNWSFLGNITNNTWRITIMVLLLGVILASAVTGIVIYGLFWDRFKKLSSTNEKKGIRKYHRQIGIATAFITLTFTFSGAFHATRKLEPNVLPEMIYEPAILTRELATASLALDVDWERLHNLSIVRKSKHDYFQAFYLPNDDEPAQTIYLDAADGKVWENGNIAYAKFLGKKFLAVLSGATSMTAACCEEMGDVQSSGVDQDATLLKAEVVPKFESREYGFVFKRLPVVRLQYDTPDDLALYVETATSRLAASIDATDRIEGYSFAIFHKFLLMDWAGKNVRDSMMLLSAFGVLTVSVLGVLVFLKRA</sequence>
<gene>
    <name evidence="2" type="ORF">KK062_06955</name>
</gene>
<keyword evidence="1" id="KW-0812">Transmembrane</keyword>
<accession>A0AAP2GUT4</accession>
<name>A0AAP2GUT4_9BACT</name>
<comment type="caution">
    <text evidence="2">The sequence shown here is derived from an EMBL/GenBank/DDBJ whole genome shotgun (WGS) entry which is preliminary data.</text>
</comment>
<feature type="transmembrane region" description="Helical" evidence="1">
    <location>
        <begin position="43"/>
        <end position="64"/>
    </location>
</feature>
<feature type="transmembrane region" description="Helical" evidence="1">
    <location>
        <begin position="507"/>
        <end position="527"/>
    </location>
</feature>
<evidence type="ECO:0000313" key="2">
    <source>
        <dbReference type="EMBL" id="MBT1707952.1"/>
    </source>
</evidence>